<accession>A0ABS4GIQ3</accession>
<reference evidence="2 3" key="1">
    <citation type="submission" date="2021-03" db="EMBL/GenBank/DDBJ databases">
        <title>Genomic Encyclopedia of Type Strains, Phase IV (KMG-IV): sequencing the most valuable type-strain genomes for metagenomic binning, comparative biology and taxonomic classification.</title>
        <authorList>
            <person name="Goeker M."/>
        </authorList>
    </citation>
    <scope>NUCLEOTIDE SEQUENCE [LARGE SCALE GENOMIC DNA]</scope>
    <source>
        <strain evidence="2 3">DSM 24738</strain>
    </source>
</reference>
<keyword evidence="1" id="KW-0812">Transmembrane</keyword>
<evidence type="ECO:0000313" key="3">
    <source>
        <dbReference type="Proteomes" id="UP001519343"/>
    </source>
</evidence>
<organism evidence="2 3">
    <name type="scientific">Ammoniphilus resinae</name>
    <dbReference type="NCBI Taxonomy" id="861532"/>
    <lineage>
        <taxon>Bacteria</taxon>
        <taxon>Bacillati</taxon>
        <taxon>Bacillota</taxon>
        <taxon>Bacilli</taxon>
        <taxon>Bacillales</taxon>
        <taxon>Paenibacillaceae</taxon>
        <taxon>Aneurinibacillus group</taxon>
        <taxon>Ammoniphilus</taxon>
    </lineage>
</organism>
<comment type="caution">
    <text evidence="2">The sequence shown here is derived from an EMBL/GenBank/DDBJ whole genome shotgun (WGS) entry which is preliminary data.</text>
</comment>
<name>A0ABS4GIQ3_9BACL</name>
<protein>
    <submittedName>
        <fullName evidence="2">Uncharacterized protein</fullName>
    </submittedName>
</protein>
<dbReference type="Proteomes" id="UP001519343">
    <property type="component" value="Unassembled WGS sequence"/>
</dbReference>
<keyword evidence="1" id="KW-1133">Transmembrane helix</keyword>
<evidence type="ECO:0000313" key="2">
    <source>
        <dbReference type="EMBL" id="MBP1930135.1"/>
    </source>
</evidence>
<keyword evidence="3" id="KW-1185">Reference proteome</keyword>
<evidence type="ECO:0000256" key="1">
    <source>
        <dbReference type="SAM" id="Phobius"/>
    </source>
</evidence>
<feature type="transmembrane region" description="Helical" evidence="1">
    <location>
        <begin position="160"/>
        <end position="178"/>
    </location>
</feature>
<feature type="transmembrane region" description="Helical" evidence="1">
    <location>
        <begin position="86"/>
        <end position="107"/>
    </location>
</feature>
<feature type="transmembrane region" description="Helical" evidence="1">
    <location>
        <begin position="119"/>
        <end position="140"/>
    </location>
</feature>
<feature type="transmembrane region" description="Helical" evidence="1">
    <location>
        <begin position="61"/>
        <end position="80"/>
    </location>
</feature>
<gene>
    <name evidence="2" type="ORF">J2Z37_000122</name>
</gene>
<keyword evidence="1" id="KW-0472">Membrane</keyword>
<proteinExistence type="predicted"/>
<sequence>MTQVFYGLLLYIFLAMPPVVHFLESIMVLHMHMQMPMLVASGFFMAPFFQKRFPQFFSKWNGDGVPGIVLFSIIMVYWTIPRTMDEALTIPAVELFKFISIPFLAGVPLRDSWMKLSKWGRHVVLIGFTLLFIVMGLLYVLTPVQLCNSYLVIDQFTLGWGFLTTSIGMIVYLIYAFVVDPSKYEGIPPEDMSSSDE</sequence>
<dbReference type="EMBL" id="JAGGKT010000001">
    <property type="protein sequence ID" value="MBP1930135.1"/>
    <property type="molecule type" value="Genomic_DNA"/>
</dbReference>
<dbReference type="RefSeq" id="WP_209807902.1">
    <property type="nucleotide sequence ID" value="NZ_JAGGKT010000001.1"/>
</dbReference>